<organism evidence="2 3">
    <name type="scientific">Amycolatopsis taiwanensis</name>
    <dbReference type="NCBI Taxonomy" id="342230"/>
    <lineage>
        <taxon>Bacteria</taxon>
        <taxon>Bacillati</taxon>
        <taxon>Actinomycetota</taxon>
        <taxon>Actinomycetes</taxon>
        <taxon>Pseudonocardiales</taxon>
        <taxon>Pseudonocardiaceae</taxon>
        <taxon>Amycolatopsis</taxon>
    </lineage>
</organism>
<protein>
    <submittedName>
        <fullName evidence="2">Uncharacterized protein</fullName>
    </submittedName>
</protein>
<sequence>MERTEKSGGAGRVVVVGLDRSSLTTVQVDVDVPADVEEDEDENNSFNGLNPVRL</sequence>
<evidence type="ECO:0000256" key="1">
    <source>
        <dbReference type="SAM" id="MobiDB-lite"/>
    </source>
</evidence>
<evidence type="ECO:0000313" key="2">
    <source>
        <dbReference type="EMBL" id="GLY66068.1"/>
    </source>
</evidence>
<evidence type="ECO:0000313" key="3">
    <source>
        <dbReference type="Proteomes" id="UP001165136"/>
    </source>
</evidence>
<accession>A0A9W6VCE4</accession>
<dbReference type="Proteomes" id="UP001165136">
    <property type="component" value="Unassembled WGS sequence"/>
</dbReference>
<gene>
    <name evidence="2" type="ORF">Atai01_26870</name>
</gene>
<feature type="region of interest" description="Disordered" evidence="1">
    <location>
        <begin position="35"/>
        <end position="54"/>
    </location>
</feature>
<name>A0A9W6VCE4_9PSEU</name>
<proteinExistence type="predicted"/>
<dbReference type="AlphaFoldDB" id="A0A9W6VCE4"/>
<keyword evidence="3" id="KW-1185">Reference proteome</keyword>
<comment type="caution">
    <text evidence="2">The sequence shown here is derived from an EMBL/GenBank/DDBJ whole genome shotgun (WGS) entry which is preliminary data.</text>
</comment>
<dbReference type="EMBL" id="BSTI01000005">
    <property type="protein sequence ID" value="GLY66068.1"/>
    <property type="molecule type" value="Genomic_DNA"/>
</dbReference>
<reference evidence="2" key="1">
    <citation type="submission" date="2023-03" db="EMBL/GenBank/DDBJ databases">
        <title>Amycolatopsis taiwanensis NBRC 103393.</title>
        <authorList>
            <person name="Ichikawa N."/>
            <person name="Sato H."/>
            <person name="Tonouchi N."/>
        </authorList>
    </citation>
    <scope>NUCLEOTIDE SEQUENCE</scope>
    <source>
        <strain evidence="2">NBRC 103393</strain>
    </source>
</reference>